<evidence type="ECO:0000259" key="1">
    <source>
        <dbReference type="Pfam" id="PF08376"/>
    </source>
</evidence>
<dbReference type="Proteomes" id="UP000036449">
    <property type="component" value="Unassembled WGS sequence"/>
</dbReference>
<dbReference type="InterPro" id="IPR013587">
    <property type="entry name" value="Nitrate/nitrite_sensing"/>
</dbReference>
<protein>
    <recommendedName>
        <fullName evidence="1">Nitrate/nitrite sensing protein domain-containing protein</fullName>
    </recommendedName>
</protein>
<reference evidence="2 3" key="1">
    <citation type="submission" date="2015-03" db="EMBL/GenBank/DDBJ databases">
        <title>Genome sequencing of Methylobacterium tarhaniae DSM 25844.</title>
        <authorList>
            <person name="Chaudhry V."/>
            <person name="Patil P.B."/>
        </authorList>
    </citation>
    <scope>NUCLEOTIDE SEQUENCE [LARGE SCALE GENOMIC DNA]</scope>
    <source>
        <strain evidence="2 3">DSM 25844</strain>
    </source>
</reference>
<dbReference type="AlphaFoldDB" id="A0A0J6S3C3"/>
<organism evidence="2 3">
    <name type="scientific">Methylobacterium tarhaniae</name>
    <dbReference type="NCBI Taxonomy" id="1187852"/>
    <lineage>
        <taxon>Bacteria</taxon>
        <taxon>Pseudomonadati</taxon>
        <taxon>Pseudomonadota</taxon>
        <taxon>Alphaproteobacteria</taxon>
        <taxon>Hyphomicrobiales</taxon>
        <taxon>Methylobacteriaceae</taxon>
        <taxon>Methylobacterium</taxon>
    </lineage>
</organism>
<dbReference type="OrthoDB" id="8006106at2"/>
<feature type="non-terminal residue" evidence="2">
    <location>
        <position position="170"/>
    </location>
</feature>
<feature type="domain" description="Nitrate/nitrite sensing protein" evidence="1">
    <location>
        <begin position="2"/>
        <end position="167"/>
    </location>
</feature>
<sequence length="170" mass="17593">AAAALASERGLTNGWLARPPAPSEQRALAALRATGDRHLDAALARVTDDAAASTSAAALAQARADLAALRQRVDGVLSGTPDPTLAATWFPAVTGVIDRELALFDALRTGVAGAVPATILHGLDVKRALWQAGEFAGRERGRMNAMIAGRRDLPVDEVRSLSALAGRVEA</sequence>
<gene>
    <name evidence="2" type="ORF">VQ03_30045</name>
</gene>
<evidence type="ECO:0000313" key="2">
    <source>
        <dbReference type="EMBL" id="KMO28159.1"/>
    </source>
</evidence>
<dbReference type="EMBL" id="LABZ01000365">
    <property type="protein sequence ID" value="KMO28159.1"/>
    <property type="molecule type" value="Genomic_DNA"/>
</dbReference>
<feature type="non-terminal residue" evidence="2">
    <location>
        <position position="1"/>
    </location>
</feature>
<comment type="caution">
    <text evidence="2">The sequence shown here is derived from an EMBL/GenBank/DDBJ whole genome shotgun (WGS) entry which is preliminary data.</text>
</comment>
<keyword evidence="3" id="KW-1185">Reference proteome</keyword>
<dbReference type="RefSeq" id="WP_048454586.1">
    <property type="nucleotide sequence ID" value="NZ_LABZ01000365.1"/>
</dbReference>
<proteinExistence type="predicted"/>
<name>A0A0J6S3C3_9HYPH</name>
<evidence type="ECO:0000313" key="3">
    <source>
        <dbReference type="Proteomes" id="UP000036449"/>
    </source>
</evidence>
<dbReference type="Pfam" id="PF08376">
    <property type="entry name" value="NIT"/>
    <property type="match status" value="1"/>
</dbReference>
<accession>A0A0J6S3C3</accession>